<comment type="subcellular location">
    <subcellularLocation>
        <location evidence="5">Nucleus</location>
    </subcellularLocation>
</comment>
<keyword evidence="2 5" id="KW-0238">DNA-binding</keyword>
<evidence type="ECO:0000259" key="7">
    <source>
        <dbReference type="PROSITE" id="PS50071"/>
    </source>
</evidence>
<keyword evidence="4 5" id="KW-0539">Nucleus</keyword>
<dbReference type="AlphaFoldDB" id="A0A0K6FPA5"/>
<proteinExistence type="inferred from homology"/>
<dbReference type="CDD" id="cd00086">
    <property type="entry name" value="homeodomain"/>
    <property type="match status" value="1"/>
</dbReference>
<evidence type="ECO:0000256" key="1">
    <source>
        <dbReference type="ARBA" id="ARBA00005800"/>
    </source>
</evidence>
<dbReference type="PANTHER" id="PTHR35871">
    <property type="entry name" value="EXPRESSED PROTEIN"/>
    <property type="match status" value="1"/>
</dbReference>
<evidence type="ECO:0000313" key="9">
    <source>
        <dbReference type="Proteomes" id="UP000044841"/>
    </source>
</evidence>
<feature type="compositionally biased region" description="Basic and acidic residues" evidence="6">
    <location>
        <begin position="42"/>
        <end position="53"/>
    </location>
</feature>
<dbReference type="Proteomes" id="UP000044841">
    <property type="component" value="Unassembled WGS sequence"/>
</dbReference>
<feature type="compositionally biased region" description="Acidic residues" evidence="6">
    <location>
        <begin position="125"/>
        <end position="143"/>
    </location>
</feature>
<feature type="DNA-binding region" description="Homeobox" evidence="5">
    <location>
        <begin position="85"/>
        <end position="118"/>
    </location>
</feature>
<organism evidence="8 9">
    <name type="scientific">Rhizoctonia solani</name>
    <dbReference type="NCBI Taxonomy" id="456999"/>
    <lineage>
        <taxon>Eukaryota</taxon>
        <taxon>Fungi</taxon>
        <taxon>Dikarya</taxon>
        <taxon>Basidiomycota</taxon>
        <taxon>Agaricomycotina</taxon>
        <taxon>Agaricomycetes</taxon>
        <taxon>Cantharellales</taxon>
        <taxon>Ceratobasidiaceae</taxon>
        <taxon>Rhizoctonia</taxon>
    </lineage>
</organism>
<feature type="region of interest" description="Disordered" evidence="6">
    <location>
        <begin position="188"/>
        <end position="209"/>
    </location>
</feature>
<dbReference type="InterPro" id="IPR001356">
    <property type="entry name" value="HD"/>
</dbReference>
<dbReference type="SMART" id="SM00389">
    <property type="entry name" value="HOX"/>
    <property type="match status" value="1"/>
</dbReference>
<dbReference type="GO" id="GO:0005634">
    <property type="term" value="C:nucleus"/>
    <property type="evidence" value="ECO:0007669"/>
    <property type="project" value="UniProtKB-SubCell"/>
</dbReference>
<evidence type="ECO:0000256" key="3">
    <source>
        <dbReference type="ARBA" id="ARBA00023155"/>
    </source>
</evidence>
<name>A0A0K6FPA5_9AGAM</name>
<dbReference type="InterPro" id="IPR008422">
    <property type="entry name" value="KN_HD"/>
</dbReference>
<feature type="region of interest" description="Disordered" evidence="6">
    <location>
        <begin position="27"/>
        <end position="71"/>
    </location>
</feature>
<keyword evidence="3 5" id="KW-0371">Homeobox</keyword>
<reference evidence="8 9" key="1">
    <citation type="submission" date="2015-07" db="EMBL/GenBank/DDBJ databases">
        <authorList>
            <person name="Noorani M."/>
        </authorList>
    </citation>
    <scope>NUCLEOTIDE SEQUENCE [LARGE SCALE GENOMIC DNA]</scope>
    <source>
        <strain evidence="8">BBA 69670</strain>
    </source>
</reference>
<feature type="compositionally biased region" description="Polar residues" evidence="6">
    <location>
        <begin position="54"/>
        <end position="65"/>
    </location>
</feature>
<dbReference type="InterPro" id="IPR036397">
    <property type="entry name" value="RNaseH_sf"/>
</dbReference>
<keyword evidence="9" id="KW-1185">Reference proteome</keyword>
<sequence length="1023" mass="116588">MEMSNGPTREILIKKFNLPKLLHGVPWASSMPPKSGKRLAAKHREAQKAEKQGEASSLGETNVYSPPQYRPQDPSLQPYWDAFYENPYPDADERKVLAAQLKMSAQTIQQWFIMARRFTHAPDNGPDDDYDTTKEEDSDEEEVSIEGTLYKYFYRDVFAQKSSSPSESKRKLSNDEDISHSDIFVQAASSGATDSKPTHQRGTRGPYTKQSLRTFQRRDKHARAYASPIQSFFPVVDRAAKKPRLESFAPPNLPATQHIVVVDSDSESESVGKLVTTSKVNEIENPELVLVQPNPRSPVATGRSDEKDESMTIEAYHIALKFLELSMDRLKLDTPVPIEPLNNTVATPALSPSDSPIDRSFSMPVHDLITREDGPTVQEAEDAALVEPMDVDLLEEADEDERDEPFDVTLARHLKRLLSIEKKAKKPNPKRLIELTVLSDYNNLRKSYLNAGHTSPSVLASNQIAEAKFISTPARPVYQHESWFARRLRVKAYHLVRFGSLPESNRGKGASHYSILCEEDVRRSILTHLRTLKTGTISPTKLRRAVNQEIFPQLGITLSISEATARRWIVRLGYRPVKHSKGMYMDGHERSDVVEYRQKFLELIKAIQPLMQQYDDETDKLLPLKLPAGKKRHVPVTHDECCFHANDRVETIWLREGEQQLRQKGRGRLIHVSDFIVEEFGRLMLTPEMIEVNESLPPGEKIEIPQARTIIEPGKNYDKYWDMDQLCVQLLRVLRIFERMYPDCIGVFFFDQSSAHNAFADDALVATRMTVNGAGKNSKAMHDTFIPMDNPNPLLRGKRQSMVYPPGHKDAGKLKGMKDVLEERGLLNKLDRGTRGHPVGICTTCSQSEEARSKAEKAAQEQMRSDQAFYRSLEDTGLDEDPPPQTQDRSSTCCMRRCLSLQQDFINEKPRIQVMIEQAGHRCIFLPKFHCELNPIEMYWGYAKRLFREQSDGTVTTARKLVPECLDAASISTIRHFWRKSWRYMDAYMNGLTGKQAEFAVKKFKSHRRIGKKVMMDITSVLN</sequence>
<feature type="domain" description="Homeobox" evidence="7">
    <location>
        <begin position="83"/>
        <end position="117"/>
    </location>
</feature>
<dbReference type="Gene3D" id="1.10.10.60">
    <property type="entry name" value="Homeodomain-like"/>
    <property type="match status" value="1"/>
</dbReference>
<dbReference type="Gene3D" id="3.30.420.10">
    <property type="entry name" value="Ribonuclease H-like superfamily/Ribonuclease H"/>
    <property type="match status" value="1"/>
</dbReference>
<feature type="region of interest" description="Disordered" evidence="6">
    <location>
        <begin position="119"/>
        <end position="143"/>
    </location>
</feature>
<dbReference type="SUPFAM" id="SSF46689">
    <property type="entry name" value="Homeodomain-like"/>
    <property type="match status" value="1"/>
</dbReference>
<gene>
    <name evidence="8" type="ORF">RSOLAG22IIIB_13572</name>
</gene>
<evidence type="ECO:0000256" key="4">
    <source>
        <dbReference type="ARBA" id="ARBA00023242"/>
    </source>
</evidence>
<dbReference type="PANTHER" id="PTHR35871:SF1">
    <property type="entry name" value="CXC1-LIKE CYSTEINE CLUSTER ASSOCIATED WITH KDZ TRANSPOSASES DOMAIN-CONTAINING PROTEIN"/>
    <property type="match status" value="1"/>
</dbReference>
<dbReference type="InterPro" id="IPR009057">
    <property type="entry name" value="Homeodomain-like_sf"/>
</dbReference>
<dbReference type="PROSITE" id="PS50071">
    <property type="entry name" value="HOMEOBOX_2"/>
    <property type="match status" value="1"/>
</dbReference>
<dbReference type="Pfam" id="PF05920">
    <property type="entry name" value="Homeobox_KN"/>
    <property type="match status" value="1"/>
</dbReference>
<comment type="similarity">
    <text evidence="1">Belongs to the TALE/M-ATYP homeobox family.</text>
</comment>
<evidence type="ECO:0000256" key="6">
    <source>
        <dbReference type="SAM" id="MobiDB-lite"/>
    </source>
</evidence>
<dbReference type="EMBL" id="CYGV01000250">
    <property type="protein sequence ID" value="CUA67922.1"/>
    <property type="molecule type" value="Genomic_DNA"/>
</dbReference>
<protein>
    <recommendedName>
        <fullName evidence="7">Homeobox domain-containing protein</fullName>
    </recommendedName>
</protein>
<evidence type="ECO:0000256" key="5">
    <source>
        <dbReference type="PROSITE-ProRule" id="PRU00108"/>
    </source>
</evidence>
<dbReference type="GO" id="GO:0003677">
    <property type="term" value="F:DNA binding"/>
    <property type="evidence" value="ECO:0007669"/>
    <property type="project" value="UniProtKB-UniRule"/>
</dbReference>
<evidence type="ECO:0000313" key="8">
    <source>
        <dbReference type="EMBL" id="CUA67922.1"/>
    </source>
</evidence>
<dbReference type="GO" id="GO:0006355">
    <property type="term" value="P:regulation of DNA-templated transcription"/>
    <property type="evidence" value="ECO:0007669"/>
    <property type="project" value="InterPro"/>
</dbReference>
<accession>A0A0K6FPA5</accession>
<evidence type="ECO:0000256" key="2">
    <source>
        <dbReference type="ARBA" id="ARBA00023125"/>
    </source>
</evidence>